<dbReference type="EMBL" id="BTGU01000301">
    <property type="protein sequence ID" value="GMN66216.1"/>
    <property type="molecule type" value="Genomic_DNA"/>
</dbReference>
<sequence>MAQPHSRAFCSPPSKLRDWRGRTTSRALLAAEIAARPHHSGARSGQCASSGLRGPRGCVIRPIMRCSECVF</sequence>
<proteinExistence type="predicted"/>
<comment type="caution">
    <text evidence="1">The sequence shown here is derived from an EMBL/GenBank/DDBJ whole genome shotgun (WGS) entry which is preliminary data.</text>
</comment>
<evidence type="ECO:0000313" key="2">
    <source>
        <dbReference type="Proteomes" id="UP001187192"/>
    </source>
</evidence>
<dbReference type="AlphaFoldDB" id="A0AA88JBK0"/>
<dbReference type="Proteomes" id="UP001187192">
    <property type="component" value="Unassembled WGS sequence"/>
</dbReference>
<accession>A0AA88JBK0</accession>
<keyword evidence="2" id="KW-1185">Reference proteome</keyword>
<reference evidence="1" key="1">
    <citation type="submission" date="2023-07" db="EMBL/GenBank/DDBJ databases">
        <title>draft genome sequence of fig (Ficus carica).</title>
        <authorList>
            <person name="Takahashi T."/>
            <person name="Nishimura K."/>
        </authorList>
    </citation>
    <scope>NUCLEOTIDE SEQUENCE</scope>
</reference>
<evidence type="ECO:0000313" key="1">
    <source>
        <dbReference type="EMBL" id="GMN66216.1"/>
    </source>
</evidence>
<gene>
    <name evidence="1" type="ORF">TIFTF001_035285</name>
</gene>
<protein>
    <submittedName>
        <fullName evidence="1">Uncharacterized protein</fullName>
    </submittedName>
</protein>
<organism evidence="1 2">
    <name type="scientific">Ficus carica</name>
    <name type="common">Common fig</name>
    <dbReference type="NCBI Taxonomy" id="3494"/>
    <lineage>
        <taxon>Eukaryota</taxon>
        <taxon>Viridiplantae</taxon>
        <taxon>Streptophyta</taxon>
        <taxon>Embryophyta</taxon>
        <taxon>Tracheophyta</taxon>
        <taxon>Spermatophyta</taxon>
        <taxon>Magnoliopsida</taxon>
        <taxon>eudicotyledons</taxon>
        <taxon>Gunneridae</taxon>
        <taxon>Pentapetalae</taxon>
        <taxon>rosids</taxon>
        <taxon>fabids</taxon>
        <taxon>Rosales</taxon>
        <taxon>Moraceae</taxon>
        <taxon>Ficeae</taxon>
        <taxon>Ficus</taxon>
    </lineage>
</organism>
<name>A0AA88JBK0_FICCA</name>